<dbReference type="InterPro" id="IPR001394">
    <property type="entry name" value="Peptidase_C19_UCH"/>
</dbReference>
<feature type="compositionally biased region" description="Pro residues" evidence="8">
    <location>
        <begin position="781"/>
        <end position="797"/>
    </location>
</feature>
<evidence type="ECO:0000313" key="11">
    <source>
        <dbReference type="Proteomes" id="UP001140094"/>
    </source>
</evidence>
<dbReference type="GO" id="GO:0016579">
    <property type="term" value="P:protein deubiquitination"/>
    <property type="evidence" value="ECO:0007669"/>
    <property type="project" value="InterPro"/>
</dbReference>
<evidence type="ECO:0000256" key="1">
    <source>
        <dbReference type="ARBA" id="ARBA00000707"/>
    </source>
</evidence>
<feature type="compositionally biased region" description="Polar residues" evidence="8">
    <location>
        <begin position="122"/>
        <end position="132"/>
    </location>
</feature>
<feature type="compositionally biased region" description="Low complexity" evidence="8">
    <location>
        <begin position="91"/>
        <end position="102"/>
    </location>
</feature>
<feature type="compositionally biased region" description="Polar residues" evidence="8">
    <location>
        <begin position="645"/>
        <end position="654"/>
    </location>
</feature>
<evidence type="ECO:0000256" key="4">
    <source>
        <dbReference type="ARBA" id="ARBA00022670"/>
    </source>
</evidence>
<dbReference type="GO" id="GO:0004843">
    <property type="term" value="F:cysteine-type deubiquitinase activity"/>
    <property type="evidence" value="ECO:0007669"/>
    <property type="project" value="UniProtKB-EC"/>
</dbReference>
<dbReference type="PANTHER" id="PTHR21646">
    <property type="entry name" value="UBIQUITIN CARBOXYL-TERMINAL HYDROLASE"/>
    <property type="match status" value="1"/>
</dbReference>
<feature type="compositionally biased region" description="Polar residues" evidence="8">
    <location>
        <begin position="150"/>
        <end position="162"/>
    </location>
</feature>
<dbReference type="PROSITE" id="PS00973">
    <property type="entry name" value="USP_2"/>
    <property type="match status" value="1"/>
</dbReference>
<evidence type="ECO:0000256" key="3">
    <source>
        <dbReference type="ARBA" id="ARBA00012759"/>
    </source>
</evidence>
<dbReference type="OrthoDB" id="292964at2759"/>
<keyword evidence="6 10" id="KW-0378">Hydrolase</keyword>
<feature type="region of interest" description="Disordered" evidence="8">
    <location>
        <begin position="774"/>
        <end position="878"/>
    </location>
</feature>
<comment type="similarity">
    <text evidence="2">Belongs to the peptidase C19 family.</text>
</comment>
<evidence type="ECO:0000256" key="7">
    <source>
        <dbReference type="ARBA" id="ARBA00022807"/>
    </source>
</evidence>
<dbReference type="PROSITE" id="PS00972">
    <property type="entry name" value="USP_1"/>
    <property type="match status" value="1"/>
</dbReference>
<dbReference type="Gene3D" id="3.40.250.10">
    <property type="entry name" value="Rhodanese-like domain"/>
    <property type="match status" value="1"/>
</dbReference>
<keyword evidence="5" id="KW-0833">Ubl conjugation pathway</keyword>
<dbReference type="EC" id="3.4.19.12" evidence="3"/>
<dbReference type="Proteomes" id="UP001140094">
    <property type="component" value="Unassembled WGS sequence"/>
</dbReference>
<dbReference type="InterPro" id="IPR050185">
    <property type="entry name" value="Ub_carboxyl-term_hydrolase"/>
</dbReference>
<feature type="region of interest" description="Disordered" evidence="8">
    <location>
        <begin position="307"/>
        <end position="341"/>
    </location>
</feature>
<feature type="compositionally biased region" description="Low complexity" evidence="8">
    <location>
        <begin position="826"/>
        <end position="850"/>
    </location>
</feature>
<dbReference type="SUPFAM" id="SSF54001">
    <property type="entry name" value="Cysteine proteinases"/>
    <property type="match status" value="1"/>
</dbReference>
<feature type="region of interest" description="Disordered" evidence="8">
    <location>
        <begin position="606"/>
        <end position="629"/>
    </location>
</feature>
<feature type="region of interest" description="Disordered" evidence="8">
    <location>
        <begin position="13"/>
        <end position="69"/>
    </location>
</feature>
<dbReference type="PANTHER" id="PTHR21646:SF95">
    <property type="entry name" value="UBIQUITIN CARBOXYL-TERMINAL HYDROLASE 4-RELATED"/>
    <property type="match status" value="1"/>
</dbReference>
<dbReference type="SUPFAM" id="SSF52821">
    <property type="entry name" value="Rhodanese/Cell cycle control phosphatase"/>
    <property type="match status" value="1"/>
</dbReference>
<reference evidence="10" key="1">
    <citation type="submission" date="2022-07" db="EMBL/GenBank/DDBJ databases">
        <title>Phylogenomic reconstructions and comparative analyses of Kickxellomycotina fungi.</title>
        <authorList>
            <person name="Reynolds N.K."/>
            <person name="Stajich J.E."/>
            <person name="Barry K."/>
            <person name="Grigoriev I.V."/>
            <person name="Crous P."/>
            <person name="Smith M.E."/>
        </authorList>
    </citation>
    <scope>NUCLEOTIDE SEQUENCE</scope>
    <source>
        <strain evidence="10">NRRL 1565</strain>
    </source>
</reference>
<dbReference type="Gene3D" id="1.20.58.80">
    <property type="entry name" value="Phosphotransferase system, lactose/cellobiose-type IIA subunit"/>
    <property type="match status" value="1"/>
</dbReference>
<dbReference type="InterPro" id="IPR036873">
    <property type="entry name" value="Rhodanese-like_dom_sf"/>
</dbReference>
<feature type="compositionally biased region" description="Polar residues" evidence="8">
    <location>
        <begin position="315"/>
        <end position="330"/>
    </location>
</feature>
<dbReference type="Pfam" id="PF00443">
    <property type="entry name" value="UCH"/>
    <property type="match status" value="1"/>
</dbReference>
<feature type="region of interest" description="Disordered" evidence="8">
    <location>
        <begin position="645"/>
        <end position="685"/>
    </location>
</feature>
<feature type="domain" description="USP" evidence="9">
    <location>
        <begin position="931"/>
        <end position="1285"/>
    </location>
</feature>
<dbReference type="InterPro" id="IPR018200">
    <property type="entry name" value="USP_CS"/>
</dbReference>
<dbReference type="InterPro" id="IPR028889">
    <property type="entry name" value="USP"/>
</dbReference>
<dbReference type="Gene3D" id="3.90.70.10">
    <property type="entry name" value="Cysteine proteinases"/>
    <property type="match status" value="1"/>
</dbReference>
<dbReference type="CDD" id="cd02674">
    <property type="entry name" value="Peptidase_C19R"/>
    <property type="match status" value="1"/>
</dbReference>
<dbReference type="InterPro" id="IPR038765">
    <property type="entry name" value="Papain-like_cys_pep_sf"/>
</dbReference>
<name>A0A9W8HZ48_9FUNG</name>
<evidence type="ECO:0000313" key="10">
    <source>
        <dbReference type="EMBL" id="KAJ2806984.1"/>
    </source>
</evidence>
<comment type="catalytic activity">
    <reaction evidence="1">
        <text>Thiol-dependent hydrolysis of ester, thioester, amide, peptide and isopeptide bonds formed by the C-terminal Gly of ubiquitin (a 76-residue protein attached to proteins as an intracellular targeting signal).</text>
        <dbReference type="EC" id="3.4.19.12"/>
    </reaction>
</comment>
<sequence length="1286" mass="141607">MSGRTSELIRRFEGLALDKNSAPPKSPLKPPTTKRVTLPASTTANDDGISRRRDGGTQGESGGQLSATEATPLATIAAAQSALSAAIAHVPPSQSSLPTSTPAISEHQTADTAVSPRLRASSDASKGSSAVPSSAVHLGPEERTRKSTGRSRASTIDTSMHSPTGGDSAAFKGKSILSVLNKRAKIDPSIEVSQHSWLAFAERCIDEARLCNETGKLEDAYLRYMMACNIFTGKFQKLREGAAITKDPLYLKLRNAITSYVVDELEVLHRKLENRPYVEQVHTSALGLDGQSVTSKEVDHMESRFNQMYPEDPSGISQPGTTSSVQRSQQGYGGSADRDNATSADQLLAERQSRFDEIDAQAQEIEAGAHDLQSRDGAMANVAIVNQNQASRRVAMAISPGRHSIDDDAASKPSSTDQFIDPNATTCTAAELWRLIDKSRTGINGRPTILILDVRPHQDYVWGRIDHRYLVNIDPIGLRTKCKSKDIERSLVLASEEQQMWFRKRDEFDLVVYVSQSMHSFSDAGSQERSALENLNSGIYHYEYEKPLKHPPLFLIGGFDAWKKEVGAERCLWSEDARRVDSQTNVSAAPLQGHSAPVTTAAPQISTSYSTAQPQQQPGYVSATREGTTSGVPLEGSVFDFFQQNSGNHSQWSQRESRQRASHTSVTHGYNLQSPTRRTTAATAGSGEIQYAQQQTAANTDGYALPPKPASLVQSARLEMNHPKTVFDNPIYGFTGPAYVSRGSAVDYPAVEPPVLPPVYPAEPQHDSTLMMEKRTKRRAPPPVPPPAPPQLPPKPPVYSQQQQQQQHSAKVVPPSPARPLPPRPQMQAQMQTTASPQTSSPHLSAQQQLQPPPSANGRSFYHHPVAAGSDPSLNGRMHAGANLRNSAAFNQQVMQPPDAPPSHAYAATQAAAPVARRASQLPDTAAYGATGLKNFGNTCFMNSVIQCLVGTGPVTRYFMRGEWKKSLLKDSKLRVDLTVEFARLIENMWRGQYGSISPIAFRSAVANCSEQFRGNDQEDAHEFASFLLDTLHESLNHVHPRPPPERDLTAEEEMQFERLPDMQQAALQWERYTRRNWSLVTSVFQGQIQSRLTCVTCKNTSTTYHTFTELSVPIPAPANSNGTALVRKGHAKRNVPVNIYQCLDAYSEVEVLDGDNRWMCPRCKTKRKAYKRLMISRLPLVLIVHLKRFSTIGHFREKLETNVLVPTRSLYMQNYVLPDTPQSSMYNLYAVANHFGTLSGGHYTASVFNGFRGQWNYYDDTRVSPIPENQVATPAAYLLFFVQAQ</sequence>
<feature type="compositionally biased region" description="Pro residues" evidence="8">
    <location>
        <begin position="814"/>
        <end position="825"/>
    </location>
</feature>
<evidence type="ECO:0000256" key="8">
    <source>
        <dbReference type="SAM" id="MobiDB-lite"/>
    </source>
</evidence>
<evidence type="ECO:0000259" key="9">
    <source>
        <dbReference type="PROSITE" id="PS50235"/>
    </source>
</evidence>
<keyword evidence="7" id="KW-0788">Thiol protease</keyword>
<evidence type="ECO:0000256" key="6">
    <source>
        <dbReference type="ARBA" id="ARBA00022801"/>
    </source>
</evidence>
<evidence type="ECO:0000256" key="5">
    <source>
        <dbReference type="ARBA" id="ARBA00022786"/>
    </source>
</evidence>
<protein>
    <recommendedName>
        <fullName evidence="3">ubiquitinyl hydrolase 1</fullName>
        <ecNumber evidence="3">3.4.19.12</ecNumber>
    </recommendedName>
</protein>
<feature type="region of interest" description="Disordered" evidence="8">
    <location>
        <begin position="91"/>
        <end position="169"/>
    </location>
</feature>
<keyword evidence="4 10" id="KW-0645">Protease</keyword>
<dbReference type="EMBL" id="JANBUO010000146">
    <property type="protein sequence ID" value="KAJ2806984.1"/>
    <property type="molecule type" value="Genomic_DNA"/>
</dbReference>
<accession>A0A9W8HZ48</accession>
<keyword evidence="11" id="KW-1185">Reference proteome</keyword>
<comment type="caution">
    <text evidence="10">The sequence shown here is derived from an EMBL/GenBank/DDBJ whole genome shotgun (WGS) entry which is preliminary data.</text>
</comment>
<organism evidence="10 11">
    <name type="scientific">Coemansia guatemalensis</name>
    <dbReference type="NCBI Taxonomy" id="2761395"/>
    <lineage>
        <taxon>Eukaryota</taxon>
        <taxon>Fungi</taxon>
        <taxon>Fungi incertae sedis</taxon>
        <taxon>Zoopagomycota</taxon>
        <taxon>Kickxellomycotina</taxon>
        <taxon>Kickxellomycetes</taxon>
        <taxon>Kickxellales</taxon>
        <taxon>Kickxellaceae</taxon>
        <taxon>Coemansia</taxon>
    </lineage>
</organism>
<proteinExistence type="inferred from homology"/>
<evidence type="ECO:0000256" key="2">
    <source>
        <dbReference type="ARBA" id="ARBA00009085"/>
    </source>
</evidence>
<feature type="compositionally biased region" description="Polar residues" evidence="8">
    <location>
        <begin position="662"/>
        <end position="675"/>
    </location>
</feature>
<dbReference type="GO" id="GO:0006508">
    <property type="term" value="P:proteolysis"/>
    <property type="evidence" value="ECO:0007669"/>
    <property type="project" value="UniProtKB-KW"/>
</dbReference>
<dbReference type="PROSITE" id="PS50235">
    <property type="entry name" value="USP_3"/>
    <property type="match status" value="1"/>
</dbReference>
<gene>
    <name evidence="10" type="primary">DOA4_1</name>
    <name evidence="10" type="ORF">H4R20_001476</name>
</gene>